<sequence>MYDNDKKLTTIVGVLYTVSYIAIWLVSGYILWGWIGVTGFTRAILWLIAWMIVGTIADRILIPIILTVVVGLFSIFFEKRR</sequence>
<feature type="transmembrane region" description="Helical" evidence="1">
    <location>
        <begin position="12"/>
        <end position="32"/>
    </location>
</feature>
<dbReference type="RefSeq" id="WP_003660430.1">
    <property type="nucleotide sequence ID" value="NZ_CP007669.1"/>
</dbReference>
<dbReference type="Proteomes" id="UP000280228">
    <property type="component" value="Chromosome"/>
</dbReference>
<evidence type="ECO:0000313" key="4">
    <source>
        <dbReference type="Proteomes" id="UP000268436"/>
    </source>
</evidence>
<name>A0A198X7D4_MORCA</name>
<dbReference type="EMBL" id="RYER01000017">
    <property type="protein sequence ID" value="RUO16452.1"/>
    <property type="molecule type" value="Genomic_DNA"/>
</dbReference>
<reference evidence="4 5" key="1">
    <citation type="submission" date="2018-12" db="EMBL/GenBank/DDBJ databases">
        <title>Persistence of Moraxella catarrhalis in Chronic Obstructive Pulmonary Disease and Regulation of the Hag/MID Adhesin.</title>
        <authorList>
            <person name="Murphy T."/>
            <person name="Zhao X."/>
            <person name="Vyas G."/>
            <person name="Aluvathingal J."/>
            <person name="Nadendla S."/>
            <person name="Tallon L."/>
            <person name="Tettelin H."/>
        </authorList>
    </citation>
    <scope>NUCLEOTIDE SEQUENCE [LARGE SCALE GENOMIC DNA]</scope>
    <source>
        <strain evidence="3 4">173P27B1</strain>
        <strain evidence="2 5">46P58B1</strain>
    </source>
</reference>
<accession>A0A198X7D4</accession>
<keyword evidence="1" id="KW-0472">Membrane</keyword>
<evidence type="ECO:0000313" key="3">
    <source>
        <dbReference type="EMBL" id="RUO16452.1"/>
    </source>
</evidence>
<dbReference type="AlphaFoldDB" id="A0A198X7D4"/>
<proteinExistence type="predicted"/>
<evidence type="ECO:0000313" key="5">
    <source>
        <dbReference type="Proteomes" id="UP000280228"/>
    </source>
</evidence>
<evidence type="ECO:0000256" key="1">
    <source>
        <dbReference type="SAM" id="Phobius"/>
    </source>
</evidence>
<dbReference type="EMBL" id="CP034662">
    <property type="protein sequence ID" value="AZQ93062.1"/>
    <property type="molecule type" value="Genomic_DNA"/>
</dbReference>
<dbReference type="KEGG" id="mcat:MC25239_01719"/>
<keyword evidence="4" id="KW-1185">Reference proteome</keyword>
<dbReference type="GeneID" id="66586581"/>
<protein>
    <submittedName>
        <fullName evidence="2 3">Membrane protein</fullName>
    </submittedName>
</protein>
<evidence type="ECO:0000313" key="2">
    <source>
        <dbReference type="EMBL" id="AZQ93062.1"/>
    </source>
</evidence>
<organism evidence="2 5">
    <name type="scientific">Moraxella catarrhalis</name>
    <name type="common">Branhamella catarrhalis</name>
    <dbReference type="NCBI Taxonomy" id="480"/>
    <lineage>
        <taxon>Bacteria</taxon>
        <taxon>Pseudomonadati</taxon>
        <taxon>Pseudomonadota</taxon>
        <taxon>Gammaproteobacteria</taxon>
        <taxon>Moraxellales</taxon>
        <taxon>Moraxellaceae</taxon>
        <taxon>Moraxella</taxon>
    </lineage>
</organism>
<keyword evidence="1" id="KW-1133">Transmembrane helix</keyword>
<dbReference type="Proteomes" id="UP000268436">
    <property type="component" value="Unassembled WGS sequence"/>
</dbReference>
<gene>
    <name evidence="2" type="ORF">EJK53_2127</name>
    <name evidence="3" type="ORF">EJK54_1705</name>
</gene>
<feature type="transmembrane region" description="Helical" evidence="1">
    <location>
        <begin position="44"/>
        <end position="77"/>
    </location>
</feature>
<keyword evidence="1" id="KW-0812">Transmembrane</keyword>